<accession>A0A918RNZ8</accession>
<dbReference type="RefSeq" id="WP_189399239.1">
    <property type="nucleotide sequence ID" value="NZ_BMXA01000002.1"/>
</dbReference>
<protein>
    <recommendedName>
        <fullName evidence="4">Curlin associated repeat-containing protein</fullName>
    </recommendedName>
</protein>
<sequence length="472" mass="47239">MKKMTKIAAFVGASLLASGAHAADWNVTQTADVTVPAPSMTQGAVTNVASSNQALNGIALDNTEDDLASGSQTANLASSVGVNLNQGAFVDASNQAINFIDGQNIGSTSVISQVVNQTDVSTTSLTQSDTSSAGANVQAANLANATVDIDRLVQDYNESGELEMTQSVMTTSGNVQGVNYAKGVNVATVGLTQSIDVDGEARMTQGAGNSGGSNTQVGNGAVATTGELDETVQSFTATTNDLIVTQAVSGTNNVQATNFMKTEVGGDIGVSAGSTIQTTTIASGDAIFEQTASASNNIQAGNLASSDGDIADLTQSFIASGAQAVDFDQTPTASSNVQAGNMAVLATGTTDSIDEISQSFIGSNLVTDFNQESASSTLIQAGNLIDITNGNIDDSGTTQSFTVGGGALSMAQNGLSAASGNLQALNAIVDNAGSGSGGTVSQVLNVTAATFSMVQDNITGSGQYGNFVGVKF</sequence>
<reference evidence="2" key="2">
    <citation type="submission" date="2020-09" db="EMBL/GenBank/DDBJ databases">
        <authorList>
            <person name="Sun Q."/>
            <person name="Kim S."/>
        </authorList>
    </citation>
    <scope>NUCLEOTIDE SEQUENCE</scope>
    <source>
        <strain evidence="2">KCTC 12711</strain>
    </source>
</reference>
<gene>
    <name evidence="2" type="ORF">GCM10008090_13140</name>
</gene>
<evidence type="ECO:0000256" key="1">
    <source>
        <dbReference type="SAM" id="SignalP"/>
    </source>
</evidence>
<organism evidence="2 3">
    <name type="scientific">Arenicella chitinivorans</name>
    <dbReference type="NCBI Taxonomy" id="1329800"/>
    <lineage>
        <taxon>Bacteria</taxon>
        <taxon>Pseudomonadati</taxon>
        <taxon>Pseudomonadota</taxon>
        <taxon>Gammaproteobacteria</taxon>
        <taxon>Arenicellales</taxon>
        <taxon>Arenicellaceae</taxon>
        <taxon>Arenicella</taxon>
    </lineage>
</organism>
<name>A0A918RNZ8_9GAMM</name>
<evidence type="ECO:0008006" key="4">
    <source>
        <dbReference type="Google" id="ProtNLM"/>
    </source>
</evidence>
<evidence type="ECO:0000313" key="2">
    <source>
        <dbReference type="EMBL" id="GHA04985.1"/>
    </source>
</evidence>
<feature type="signal peptide" evidence="1">
    <location>
        <begin position="1"/>
        <end position="22"/>
    </location>
</feature>
<comment type="caution">
    <text evidence="2">The sequence shown here is derived from an EMBL/GenBank/DDBJ whole genome shotgun (WGS) entry which is preliminary data.</text>
</comment>
<proteinExistence type="predicted"/>
<dbReference type="Proteomes" id="UP000614811">
    <property type="component" value="Unassembled WGS sequence"/>
</dbReference>
<dbReference type="EMBL" id="BMXA01000002">
    <property type="protein sequence ID" value="GHA04985.1"/>
    <property type="molecule type" value="Genomic_DNA"/>
</dbReference>
<dbReference type="AlphaFoldDB" id="A0A918RNZ8"/>
<reference evidence="2" key="1">
    <citation type="journal article" date="2014" name="Int. J. Syst. Evol. Microbiol.">
        <title>Complete genome sequence of Corynebacterium casei LMG S-19264T (=DSM 44701T), isolated from a smear-ripened cheese.</title>
        <authorList>
            <consortium name="US DOE Joint Genome Institute (JGI-PGF)"/>
            <person name="Walter F."/>
            <person name="Albersmeier A."/>
            <person name="Kalinowski J."/>
            <person name="Ruckert C."/>
        </authorList>
    </citation>
    <scope>NUCLEOTIDE SEQUENCE</scope>
    <source>
        <strain evidence="2">KCTC 12711</strain>
    </source>
</reference>
<keyword evidence="1" id="KW-0732">Signal</keyword>
<keyword evidence="3" id="KW-1185">Reference proteome</keyword>
<feature type="chain" id="PRO_5037778753" description="Curlin associated repeat-containing protein" evidence="1">
    <location>
        <begin position="23"/>
        <end position="472"/>
    </location>
</feature>
<evidence type="ECO:0000313" key="3">
    <source>
        <dbReference type="Proteomes" id="UP000614811"/>
    </source>
</evidence>